<dbReference type="GO" id="GO:0000976">
    <property type="term" value="F:transcription cis-regulatory region binding"/>
    <property type="evidence" value="ECO:0007669"/>
    <property type="project" value="TreeGrafter"/>
</dbReference>
<evidence type="ECO:0000259" key="8">
    <source>
        <dbReference type="PROSITE" id="PS50110"/>
    </source>
</evidence>
<dbReference type="PANTHER" id="PTHR48111:SF1">
    <property type="entry name" value="TWO-COMPONENT RESPONSE REGULATOR ORR33"/>
    <property type="match status" value="1"/>
</dbReference>
<dbReference type="Gene3D" id="3.40.50.2300">
    <property type="match status" value="1"/>
</dbReference>
<dbReference type="InterPro" id="IPR018060">
    <property type="entry name" value="HTH_AraC"/>
</dbReference>
<dbReference type="GO" id="GO:0032993">
    <property type="term" value="C:protein-DNA complex"/>
    <property type="evidence" value="ECO:0007669"/>
    <property type="project" value="TreeGrafter"/>
</dbReference>
<dbReference type="AlphaFoldDB" id="A0A2K8YVW1"/>
<organism evidence="9 10">
    <name type="scientific">Spirosoma pollinicola</name>
    <dbReference type="NCBI Taxonomy" id="2057025"/>
    <lineage>
        <taxon>Bacteria</taxon>
        <taxon>Pseudomonadati</taxon>
        <taxon>Bacteroidota</taxon>
        <taxon>Cytophagia</taxon>
        <taxon>Cytophagales</taxon>
        <taxon>Cytophagaceae</taxon>
        <taxon>Spirosoma</taxon>
    </lineage>
</organism>
<dbReference type="RefSeq" id="WP_100987506.1">
    <property type="nucleotide sequence ID" value="NZ_CP025096.1"/>
</dbReference>
<sequence>MAKILVVEDDEQLRKNIQEQLELNDYEVRVASNGLKALDLLPSFQPDLILCDVLMPEMDGIAFIRAVKSNKNYRFVPFIFLTAKVAQQDMFLGLEEGAVDYLSKPFLHRELLLKVNNITRQRAEFILHNLQNSTEEESDFQFVKQFWPLLDGHFDDSSLTISKAAEAMNMSLSAFQRQIKTFFPTNFNELLKDYRLQKATHYLTQTDQNLQWIANRCGFSSLSYFSFCFKKAFKLSPLRFRMKSRL</sequence>
<dbReference type="InterPro" id="IPR039420">
    <property type="entry name" value="WalR-like"/>
</dbReference>
<gene>
    <name evidence="9" type="ORF">CWM47_08100</name>
</gene>
<accession>A0A2K8YVW1</accession>
<dbReference type="SUPFAM" id="SSF52172">
    <property type="entry name" value="CheY-like"/>
    <property type="match status" value="1"/>
</dbReference>
<evidence type="ECO:0008006" key="11">
    <source>
        <dbReference type="Google" id="ProtNLM"/>
    </source>
</evidence>
<keyword evidence="5" id="KW-0804">Transcription</keyword>
<feature type="modified residue" description="4-aspartylphosphate" evidence="6">
    <location>
        <position position="52"/>
    </location>
</feature>
<dbReference type="PROSITE" id="PS50110">
    <property type="entry name" value="RESPONSE_REGULATORY"/>
    <property type="match status" value="1"/>
</dbReference>
<evidence type="ECO:0000256" key="2">
    <source>
        <dbReference type="ARBA" id="ARBA00023012"/>
    </source>
</evidence>
<evidence type="ECO:0000256" key="6">
    <source>
        <dbReference type="PROSITE-ProRule" id="PRU00169"/>
    </source>
</evidence>
<dbReference type="OrthoDB" id="9809670at2"/>
<evidence type="ECO:0000256" key="3">
    <source>
        <dbReference type="ARBA" id="ARBA00023015"/>
    </source>
</evidence>
<dbReference type="PROSITE" id="PS00041">
    <property type="entry name" value="HTH_ARAC_FAMILY_1"/>
    <property type="match status" value="1"/>
</dbReference>
<proteinExistence type="predicted"/>
<dbReference type="Pfam" id="PF12833">
    <property type="entry name" value="HTH_18"/>
    <property type="match status" value="1"/>
</dbReference>
<evidence type="ECO:0000256" key="4">
    <source>
        <dbReference type="ARBA" id="ARBA00023125"/>
    </source>
</evidence>
<evidence type="ECO:0000313" key="9">
    <source>
        <dbReference type="EMBL" id="AUD01785.1"/>
    </source>
</evidence>
<dbReference type="GO" id="GO:0000156">
    <property type="term" value="F:phosphorelay response regulator activity"/>
    <property type="evidence" value="ECO:0007669"/>
    <property type="project" value="TreeGrafter"/>
</dbReference>
<keyword evidence="2" id="KW-0902">Two-component regulatory system</keyword>
<dbReference type="Pfam" id="PF00072">
    <property type="entry name" value="Response_reg"/>
    <property type="match status" value="1"/>
</dbReference>
<evidence type="ECO:0000256" key="5">
    <source>
        <dbReference type="ARBA" id="ARBA00023163"/>
    </source>
</evidence>
<dbReference type="SMART" id="SM00342">
    <property type="entry name" value="HTH_ARAC"/>
    <property type="match status" value="1"/>
</dbReference>
<dbReference type="Gene3D" id="1.10.10.60">
    <property type="entry name" value="Homeodomain-like"/>
    <property type="match status" value="1"/>
</dbReference>
<protein>
    <recommendedName>
        <fullName evidence="11">Two-component system response regulator</fullName>
    </recommendedName>
</protein>
<dbReference type="PANTHER" id="PTHR48111">
    <property type="entry name" value="REGULATOR OF RPOS"/>
    <property type="match status" value="1"/>
</dbReference>
<dbReference type="EMBL" id="CP025096">
    <property type="protein sequence ID" value="AUD01785.1"/>
    <property type="molecule type" value="Genomic_DNA"/>
</dbReference>
<keyword evidence="1 6" id="KW-0597">Phosphoprotein</keyword>
<dbReference type="InterPro" id="IPR009057">
    <property type="entry name" value="Homeodomain-like_sf"/>
</dbReference>
<dbReference type="CDD" id="cd17574">
    <property type="entry name" value="REC_OmpR"/>
    <property type="match status" value="1"/>
</dbReference>
<dbReference type="Proteomes" id="UP000232883">
    <property type="component" value="Chromosome"/>
</dbReference>
<dbReference type="SUPFAM" id="SSF46689">
    <property type="entry name" value="Homeodomain-like"/>
    <property type="match status" value="1"/>
</dbReference>
<name>A0A2K8YVW1_9BACT</name>
<feature type="domain" description="HTH araC/xylS-type" evidence="7">
    <location>
        <begin position="144"/>
        <end position="243"/>
    </location>
</feature>
<keyword evidence="3" id="KW-0805">Transcription regulation</keyword>
<evidence type="ECO:0000256" key="1">
    <source>
        <dbReference type="ARBA" id="ARBA00022553"/>
    </source>
</evidence>
<dbReference type="InterPro" id="IPR001789">
    <property type="entry name" value="Sig_transdc_resp-reg_receiver"/>
</dbReference>
<feature type="domain" description="Response regulatory" evidence="8">
    <location>
        <begin position="3"/>
        <end position="119"/>
    </location>
</feature>
<keyword evidence="10" id="KW-1185">Reference proteome</keyword>
<dbReference type="SMART" id="SM00448">
    <property type="entry name" value="REC"/>
    <property type="match status" value="1"/>
</dbReference>
<reference evidence="9 10" key="1">
    <citation type="submission" date="2017-11" db="EMBL/GenBank/DDBJ databases">
        <title>Taxonomic description and genome sequences of Spirosoma HA7 sp. nov., isolated from pollen microhabitat of Corylus avellana.</title>
        <authorList>
            <person name="Ambika Manirajan B."/>
            <person name="Suarez C."/>
            <person name="Ratering S."/>
            <person name="Geissler-Plaum R."/>
            <person name="Cardinale M."/>
            <person name="Sylvia S."/>
        </authorList>
    </citation>
    <scope>NUCLEOTIDE SEQUENCE [LARGE SCALE GENOMIC DNA]</scope>
    <source>
        <strain evidence="9 10">HA7</strain>
    </source>
</reference>
<evidence type="ECO:0000259" key="7">
    <source>
        <dbReference type="PROSITE" id="PS01124"/>
    </source>
</evidence>
<dbReference type="InterPro" id="IPR018062">
    <property type="entry name" value="HTH_AraC-typ_CS"/>
</dbReference>
<dbReference type="GO" id="GO:0005829">
    <property type="term" value="C:cytosol"/>
    <property type="evidence" value="ECO:0007669"/>
    <property type="project" value="TreeGrafter"/>
</dbReference>
<evidence type="ECO:0000313" key="10">
    <source>
        <dbReference type="Proteomes" id="UP000232883"/>
    </source>
</evidence>
<dbReference type="KEGG" id="spir:CWM47_08100"/>
<keyword evidence="4" id="KW-0238">DNA-binding</keyword>
<dbReference type="InterPro" id="IPR011006">
    <property type="entry name" value="CheY-like_superfamily"/>
</dbReference>
<dbReference type="PROSITE" id="PS01124">
    <property type="entry name" value="HTH_ARAC_FAMILY_2"/>
    <property type="match status" value="1"/>
</dbReference>
<dbReference type="GO" id="GO:0003700">
    <property type="term" value="F:DNA-binding transcription factor activity"/>
    <property type="evidence" value="ECO:0007669"/>
    <property type="project" value="InterPro"/>
</dbReference>